<keyword evidence="5" id="KW-1185">Reference proteome</keyword>
<dbReference type="InterPro" id="IPR004422">
    <property type="entry name" value="RFAP_synthase"/>
</dbReference>
<feature type="domain" description="GHMP kinase N-terminal" evidence="3">
    <location>
        <begin position="61"/>
        <end position="131"/>
    </location>
</feature>
<sequence length="329" mass="34302">MGERVSVSTGARLHMGFLNLSPEHDRLYGSLGVALAAPRVSVTATAAETIDCPRAFEEDVRRMVDHLGVPGARVELNESLPRHVGLGSGTATVLTMTAAIARAYDAQPCIRECAPALGRGRRSGIGVAAIENGGFVLDAGRPTPACGTPTGTATDGEDGTWTVPPVVTRHTIPPAWRFVLVVPAADPGRCGDTEQKSMRAAIGDADPDVSDRIAGLVTRRVLPAIEAGDEAAFGDAVTEIGRLNGTWYADEQDGVYRAPVDTLVDTLLADDAITGAGQSSWGPVAYGITTIEEADAARAAGERALDSAGVAGEIRVVAPRNRDSLTYHE</sequence>
<gene>
    <name evidence="4" type="ORF">GCM10009066_08590</name>
</gene>
<dbReference type="PIRSF" id="PIRSF004884">
    <property type="entry name" value="Sugar_kin_arch"/>
    <property type="match status" value="1"/>
</dbReference>
<proteinExistence type="inferred from homology"/>
<organism evidence="4 5">
    <name type="scientific">Halarchaeum salinum</name>
    <dbReference type="NCBI Taxonomy" id="489912"/>
    <lineage>
        <taxon>Archaea</taxon>
        <taxon>Methanobacteriati</taxon>
        <taxon>Methanobacteriota</taxon>
        <taxon>Stenosarchaea group</taxon>
        <taxon>Halobacteria</taxon>
        <taxon>Halobacteriales</taxon>
        <taxon>Halobacteriaceae</taxon>
    </lineage>
</organism>
<comment type="similarity">
    <text evidence="2">Belongs to the beta-RFA-P synthase family.</text>
</comment>
<name>A0AAV3S621_9EURY</name>
<dbReference type="RefSeq" id="WP_211313037.1">
    <property type="nucleotide sequence ID" value="NZ_BAAABL010000035.1"/>
</dbReference>
<dbReference type="InterPro" id="IPR020568">
    <property type="entry name" value="Ribosomal_Su5_D2-typ_SF"/>
</dbReference>
<dbReference type="Pfam" id="PF00288">
    <property type="entry name" value="GHMP_kinases_N"/>
    <property type="match status" value="1"/>
</dbReference>
<evidence type="ECO:0000313" key="4">
    <source>
        <dbReference type="EMBL" id="GAA0296404.1"/>
    </source>
</evidence>
<dbReference type="PANTHER" id="PTHR20861:SF6">
    <property type="entry name" value="BETA-RIBOFURANOSYLPHENOL 5'-PHOSPHATE SYNTHASE"/>
    <property type="match status" value="1"/>
</dbReference>
<dbReference type="Proteomes" id="UP001500837">
    <property type="component" value="Unassembled WGS sequence"/>
</dbReference>
<keyword evidence="1 2" id="KW-0808">Transferase</keyword>
<protein>
    <recommendedName>
        <fullName evidence="2">Beta-ribofuranosylaminobenzene 5'-phosphate synthase</fullName>
        <shortName evidence="2">Beta-RFA-P synthase</shortName>
        <ecNumber evidence="2">2.4.2.54</ecNumber>
    </recommendedName>
</protein>
<keyword evidence="2" id="KW-0328">Glycosyltransferase</keyword>
<evidence type="ECO:0000259" key="3">
    <source>
        <dbReference type="Pfam" id="PF00288"/>
    </source>
</evidence>
<comment type="subunit">
    <text evidence="2">Homodimer.</text>
</comment>
<accession>A0AAV3S621</accession>
<dbReference type="GO" id="GO:0005524">
    <property type="term" value="F:ATP binding"/>
    <property type="evidence" value="ECO:0007669"/>
    <property type="project" value="UniProtKB-UniRule"/>
</dbReference>
<comment type="caution">
    <text evidence="4">The sequence shown here is derived from an EMBL/GenBank/DDBJ whole genome shotgun (WGS) entry which is preliminary data.</text>
</comment>
<evidence type="ECO:0000256" key="2">
    <source>
        <dbReference type="PIRNR" id="PIRNR004884"/>
    </source>
</evidence>
<comment type="catalytic activity">
    <reaction evidence="2">
        <text>5-phospho-alpha-D-ribose 1-diphosphate + 4-hydroxybenzoate + H(+) = 4-(beta-D-ribofuranosyl)phenol 5'-phosphate + CO2 + diphosphate</text>
        <dbReference type="Rhea" id="RHEA:48556"/>
        <dbReference type="ChEBI" id="CHEBI:15378"/>
        <dbReference type="ChEBI" id="CHEBI:16526"/>
        <dbReference type="ChEBI" id="CHEBI:17879"/>
        <dbReference type="ChEBI" id="CHEBI:33019"/>
        <dbReference type="ChEBI" id="CHEBI:58017"/>
        <dbReference type="ChEBI" id="CHEBI:82767"/>
        <dbReference type="EC" id="2.4.2.54"/>
    </reaction>
</comment>
<evidence type="ECO:0000256" key="1">
    <source>
        <dbReference type="ARBA" id="ARBA00022679"/>
    </source>
</evidence>
<dbReference type="AlphaFoldDB" id="A0AAV3S621"/>
<reference evidence="4 5" key="1">
    <citation type="journal article" date="2019" name="Int. J. Syst. Evol. Microbiol.">
        <title>The Global Catalogue of Microorganisms (GCM) 10K type strain sequencing project: providing services to taxonomists for standard genome sequencing and annotation.</title>
        <authorList>
            <consortium name="The Broad Institute Genomics Platform"/>
            <consortium name="The Broad Institute Genome Sequencing Center for Infectious Disease"/>
            <person name="Wu L."/>
            <person name="Ma J."/>
        </authorList>
    </citation>
    <scope>NUCLEOTIDE SEQUENCE [LARGE SCALE GENOMIC DNA]</scope>
    <source>
        <strain evidence="4 5">JCM 16330</strain>
    </source>
</reference>
<dbReference type="SUPFAM" id="SSF54211">
    <property type="entry name" value="Ribosomal protein S5 domain 2-like"/>
    <property type="match status" value="1"/>
</dbReference>
<dbReference type="Gene3D" id="3.30.230.10">
    <property type="match status" value="1"/>
</dbReference>
<dbReference type="PANTHER" id="PTHR20861">
    <property type="entry name" value="HOMOSERINE/4-DIPHOSPHOCYTIDYL-2-C-METHYL-D-ERYTHRITOL KINASE"/>
    <property type="match status" value="1"/>
</dbReference>
<comment type="function">
    <text evidence="2">Catalyzes the condensation of 4-aminobenzoate (pABA) with 5-phospho-alpha-D-ribose 1-diphosphate (PRPP) to produce beta-ribofuranosylaminobenzene 5'-phosphate (beta-RFA-P).</text>
</comment>
<comment type="pathway">
    <text evidence="2">Cofactor biosynthesis; 5,6,7,8-tetrahydromethanopterin biosynthesis.</text>
</comment>
<dbReference type="NCBIfam" id="TIGR00144">
    <property type="entry name" value="beta_RFAP_syn"/>
    <property type="match status" value="1"/>
</dbReference>
<dbReference type="EC" id="2.4.2.54" evidence="2"/>
<dbReference type="InterPro" id="IPR014721">
    <property type="entry name" value="Ribsml_uS5_D2-typ_fold_subgr"/>
</dbReference>
<dbReference type="GO" id="GO:0043793">
    <property type="term" value="F:beta-ribofuranosylaminobenzene 5'-phosphate synthase activity"/>
    <property type="evidence" value="ECO:0007669"/>
    <property type="project" value="UniProtKB-EC"/>
</dbReference>
<dbReference type="InterPro" id="IPR006204">
    <property type="entry name" value="GHMP_kinase_N_dom"/>
</dbReference>
<evidence type="ECO:0000313" key="5">
    <source>
        <dbReference type="Proteomes" id="UP001500837"/>
    </source>
</evidence>
<dbReference type="EMBL" id="BAAABL010000035">
    <property type="protein sequence ID" value="GAA0296404.1"/>
    <property type="molecule type" value="Genomic_DNA"/>
</dbReference>